<dbReference type="EMBL" id="QVQW01000003">
    <property type="protein sequence ID" value="RKU48891.1"/>
    <property type="molecule type" value="Genomic_DNA"/>
</dbReference>
<name>A0A420YM15_9PEZI</name>
<protein>
    <submittedName>
        <fullName evidence="3">Uncharacterized protein</fullName>
    </submittedName>
</protein>
<dbReference type="Pfam" id="PF22998">
    <property type="entry name" value="GNAT_LYC1-like"/>
    <property type="match status" value="1"/>
</dbReference>
<sequence length="385" mass="42748">MGSTTDLPSASSPSLTLTHPSTTELPQIWAANHHMWGAALTQEAYIARERYLTTIPLAKNSGLTHWILTTSSPPSSSSSRPILSSCESLRKPALAVSPSGEVTEGIAHGIASVFTSPEYRGKGYASRMMKELGPRLENWQADEQHPSLFSVLYSDIGKQFYAKNGWAAFESAHLSFPPVHETPSVPSDSQAQPIIGFDSLEELCAKDEELLRAVLVRRAKESGRTAVALAPSLDQILWHLYREDFVTNAIFNRTPSIRGAVYGSPGKRVWALWMRGYYGGIEKIEGNTLHILRFVLEDEGSDEEYLARGVKEIVEIAQKEAAEWKIAEVQVWNPGEKLKALVGRSGVKFDFVDRDKDSIASLMWYGEGKTADVDWVYNENAIFWT</sequence>
<keyword evidence="4" id="KW-1185">Reference proteome</keyword>
<dbReference type="OrthoDB" id="2020070at2759"/>
<feature type="domain" description="LYC1 C-terminal" evidence="2">
    <location>
        <begin position="173"/>
        <end position="380"/>
    </location>
</feature>
<dbReference type="InterPro" id="IPR055100">
    <property type="entry name" value="GNAT_LYC1-like"/>
</dbReference>
<feature type="domain" description="N-acetyltransferase" evidence="1">
    <location>
        <begin position="108"/>
        <end position="166"/>
    </location>
</feature>
<dbReference type="STRING" id="177199.A0A420YM15"/>
<dbReference type="Pfam" id="PF13508">
    <property type="entry name" value="Acetyltransf_7"/>
    <property type="match status" value="1"/>
</dbReference>
<evidence type="ECO:0000259" key="2">
    <source>
        <dbReference type="Pfam" id="PF22998"/>
    </source>
</evidence>
<dbReference type="CDD" id="cd04301">
    <property type="entry name" value="NAT_SF"/>
    <property type="match status" value="1"/>
</dbReference>
<dbReference type="SUPFAM" id="SSF55729">
    <property type="entry name" value="Acyl-CoA N-acyltransferases (Nat)"/>
    <property type="match status" value="1"/>
</dbReference>
<dbReference type="PANTHER" id="PTHR34815">
    <property type="entry name" value="LYSINE ACETYLTRANSFERASE"/>
    <property type="match status" value="1"/>
</dbReference>
<dbReference type="Proteomes" id="UP000275385">
    <property type="component" value="Unassembled WGS sequence"/>
</dbReference>
<evidence type="ECO:0000259" key="1">
    <source>
        <dbReference type="Pfam" id="PF13508"/>
    </source>
</evidence>
<organism evidence="3 4">
    <name type="scientific">Coniochaeta pulveracea</name>
    <dbReference type="NCBI Taxonomy" id="177199"/>
    <lineage>
        <taxon>Eukaryota</taxon>
        <taxon>Fungi</taxon>
        <taxon>Dikarya</taxon>
        <taxon>Ascomycota</taxon>
        <taxon>Pezizomycotina</taxon>
        <taxon>Sordariomycetes</taxon>
        <taxon>Sordariomycetidae</taxon>
        <taxon>Coniochaetales</taxon>
        <taxon>Coniochaetaceae</taxon>
        <taxon>Coniochaeta</taxon>
    </lineage>
</organism>
<dbReference type="PANTHER" id="PTHR34815:SF4">
    <property type="entry name" value="N-ACETYLTRANSFERASE DOMAIN-CONTAINING PROTEIN"/>
    <property type="match status" value="1"/>
</dbReference>
<dbReference type="Gene3D" id="3.40.630.30">
    <property type="match status" value="1"/>
</dbReference>
<accession>A0A420YM15</accession>
<dbReference type="InterPro" id="IPR016181">
    <property type="entry name" value="Acyl_CoA_acyltransferase"/>
</dbReference>
<comment type="caution">
    <text evidence="3">The sequence shown here is derived from an EMBL/GenBank/DDBJ whole genome shotgun (WGS) entry which is preliminary data.</text>
</comment>
<gene>
    <name evidence="3" type="ORF">DL546_008615</name>
</gene>
<dbReference type="GO" id="GO:0016747">
    <property type="term" value="F:acyltransferase activity, transferring groups other than amino-acyl groups"/>
    <property type="evidence" value="ECO:0007669"/>
    <property type="project" value="InterPro"/>
</dbReference>
<dbReference type="AlphaFoldDB" id="A0A420YM15"/>
<dbReference type="InterPro" id="IPR053013">
    <property type="entry name" value="LAT"/>
</dbReference>
<evidence type="ECO:0000313" key="3">
    <source>
        <dbReference type="EMBL" id="RKU48891.1"/>
    </source>
</evidence>
<reference evidence="3 4" key="1">
    <citation type="submission" date="2018-08" db="EMBL/GenBank/DDBJ databases">
        <title>Draft genome of the lignicolous fungus Coniochaeta pulveracea.</title>
        <authorList>
            <person name="Borstlap C.J."/>
            <person name="De Witt R.N."/>
            <person name="Botha A."/>
            <person name="Volschenk H."/>
        </authorList>
    </citation>
    <scope>NUCLEOTIDE SEQUENCE [LARGE SCALE GENOMIC DNA]</scope>
    <source>
        <strain evidence="3 4">CAB683</strain>
    </source>
</reference>
<proteinExistence type="predicted"/>
<evidence type="ECO:0000313" key="4">
    <source>
        <dbReference type="Proteomes" id="UP000275385"/>
    </source>
</evidence>
<dbReference type="InterPro" id="IPR000182">
    <property type="entry name" value="GNAT_dom"/>
</dbReference>